<evidence type="ECO:0000313" key="4">
    <source>
        <dbReference type="EMBL" id="ERL46936.1"/>
    </source>
</evidence>
<comment type="caution">
    <text evidence="4">The sequence shown here is derived from an EMBL/GenBank/DDBJ whole genome shotgun (WGS) entry which is preliminary data.</text>
</comment>
<dbReference type="SUPFAM" id="SSF101478">
    <property type="entry name" value="ADP-ribosylglycohydrolase"/>
    <property type="match status" value="1"/>
</dbReference>
<comment type="similarity">
    <text evidence="1">Belongs to the ADP-ribosylglycohydrolase family.</text>
</comment>
<dbReference type="Gene3D" id="1.10.4080.10">
    <property type="entry name" value="ADP-ribosylation/Crystallin J1"/>
    <property type="match status" value="1"/>
</dbReference>
<dbReference type="PANTHER" id="PTHR16222">
    <property type="entry name" value="ADP-RIBOSYLGLYCOHYDROLASE"/>
    <property type="match status" value="1"/>
</dbReference>
<feature type="binding site" evidence="3">
    <location>
        <position position="54"/>
    </location>
    <ligand>
        <name>Mg(2+)</name>
        <dbReference type="ChEBI" id="CHEBI:18420"/>
        <label>1</label>
    </ligand>
</feature>
<dbReference type="GO" id="GO:0046872">
    <property type="term" value="F:metal ion binding"/>
    <property type="evidence" value="ECO:0007669"/>
    <property type="project" value="UniProtKB-KW"/>
</dbReference>
<dbReference type="EMBL" id="AWXE01000003">
    <property type="protein sequence ID" value="ERL46936.1"/>
    <property type="molecule type" value="Genomic_DNA"/>
</dbReference>
<keyword evidence="3" id="KW-0479">Metal-binding</keyword>
<protein>
    <submittedName>
        <fullName evidence="4">Monoamine oxidase protein</fullName>
        <ecNumber evidence="4">1.4.3.4</ecNumber>
    </submittedName>
</protein>
<organism evidence="4 5">
    <name type="scientific">Candidatus Micropelagius thuwalensis</name>
    <dbReference type="NCBI Taxonomy" id="1397666"/>
    <lineage>
        <taxon>Bacteria</taxon>
        <taxon>Pseudomonadati</taxon>
        <taxon>Pseudomonadota</taxon>
        <taxon>Alphaproteobacteria</taxon>
        <taxon>PS1 clade</taxon>
        <taxon>Candidatus Micropelagius</taxon>
    </lineage>
</organism>
<proteinExistence type="inferred from homology"/>
<dbReference type="GO" id="GO:0097621">
    <property type="term" value="F:monoamine oxidase activity"/>
    <property type="evidence" value="ECO:0007669"/>
    <property type="project" value="UniProtKB-EC"/>
</dbReference>
<accession>U2XVU2</accession>
<dbReference type="EC" id="1.4.3.4" evidence="4"/>
<dbReference type="InterPro" id="IPR036705">
    <property type="entry name" value="Ribosyl_crysJ1_sf"/>
</dbReference>
<dbReference type="RefSeq" id="WP_021776889.1">
    <property type="nucleotide sequence ID" value="NZ_AWXE01000003.1"/>
</dbReference>
<evidence type="ECO:0000256" key="1">
    <source>
        <dbReference type="ARBA" id="ARBA00010702"/>
    </source>
</evidence>
<evidence type="ECO:0000256" key="3">
    <source>
        <dbReference type="PIRSR" id="PIRSR605502-1"/>
    </source>
</evidence>
<keyword evidence="2" id="KW-0378">Hydrolase</keyword>
<feature type="binding site" evidence="3">
    <location>
        <position position="55"/>
    </location>
    <ligand>
        <name>Mg(2+)</name>
        <dbReference type="ChEBI" id="CHEBI:18420"/>
        <label>1</label>
    </ligand>
</feature>
<dbReference type="InterPro" id="IPR050792">
    <property type="entry name" value="ADP-ribosylglycohydrolase"/>
</dbReference>
<reference evidence="4 5" key="1">
    <citation type="journal article" date="2014" name="FEMS Microbiol. Ecol.">
        <title>Genomic differentiation among two strains of the PS1 clade isolated from geographically separated marine habitats.</title>
        <authorList>
            <person name="Jimenez-Infante F."/>
            <person name="Ngugi D.K."/>
            <person name="Alam I."/>
            <person name="Rashid M."/>
            <person name="Baalawi W."/>
            <person name="Kamau A.A."/>
            <person name="Bajic V.B."/>
            <person name="Stingl U."/>
        </authorList>
    </citation>
    <scope>NUCLEOTIDE SEQUENCE [LARGE SCALE GENOMIC DNA]</scope>
    <source>
        <strain evidence="4 5">RS24</strain>
    </source>
</reference>
<evidence type="ECO:0000256" key="2">
    <source>
        <dbReference type="ARBA" id="ARBA00022801"/>
    </source>
</evidence>
<name>U2XVU2_9PROT</name>
<feature type="binding site" evidence="3">
    <location>
        <position position="253"/>
    </location>
    <ligand>
        <name>Mg(2+)</name>
        <dbReference type="ChEBI" id="CHEBI:18420"/>
        <label>1</label>
    </ligand>
</feature>
<comment type="cofactor">
    <cofactor evidence="3">
        <name>Mg(2+)</name>
        <dbReference type="ChEBI" id="CHEBI:18420"/>
    </cofactor>
    <text evidence="3">Binds 2 magnesium ions per subunit.</text>
</comment>
<dbReference type="PATRIC" id="fig|1397666.3.peg.783"/>
<dbReference type="STRING" id="1397666.RS24_00857"/>
<feature type="binding site" evidence="3">
    <location>
        <position position="53"/>
    </location>
    <ligand>
        <name>Mg(2+)</name>
        <dbReference type="ChEBI" id="CHEBI:18420"/>
        <label>1</label>
    </ligand>
</feature>
<feature type="binding site" evidence="3">
    <location>
        <position position="251"/>
    </location>
    <ligand>
        <name>Mg(2+)</name>
        <dbReference type="ChEBI" id="CHEBI:18420"/>
        <label>1</label>
    </ligand>
</feature>
<keyword evidence="5" id="KW-1185">Reference proteome</keyword>
<dbReference type="GO" id="GO:0016787">
    <property type="term" value="F:hydrolase activity"/>
    <property type="evidence" value="ECO:0007669"/>
    <property type="project" value="UniProtKB-KW"/>
</dbReference>
<dbReference type="OrthoDB" id="9806482at2"/>
<sequence length="291" mass="31692">MKLLNNSQIGCMLGLAVGDALGAPVEFNERDSFEPISEMEAGGYFDLPAGAWTDDTAMSLALFHSLKVNEGLDRKHLLQEFCEWMENGKYSSTGKSVGIGQNTFWTLNEFRRSGVLEAASQNNKSDGNGSLMRLAPVPVLFSNDKPKALKIAIEQSFTTHSSNVAAEACAFACNIIVDLINGKTWDSAIDATPNDMQFLQDIPSGGWRNKSRDKISSSGYVIHTLEAALWCVNQTGSFDEAVLLAVNLGDDADTVGAVTGQFAGALYGYDSINKDWLDLLKLNQYPFNMLH</sequence>
<gene>
    <name evidence="4" type="ORF">RS24_00857</name>
</gene>
<keyword evidence="3" id="KW-0460">Magnesium</keyword>
<dbReference type="Pfam" id="PF03747">
    <property type="entry name" value="ADP_ribosyl_GH"/>
    <property type="match status" value="1"/>
</dbReference>
<keyword evidence="4" id="KW-0560">Oxidoreductase</keyword>
<dbReference type="InterPro" id="IPR005502">
    <property type="entry name" value="Ribosyl_crysJ1"/>
</dbReference>
<feature type="binding site" evidence="3">
    <location>
        <position position="254"/>
    </location>
    <ligand>
        <name>Mg(2+)</name>
        <dbReference type="ChEBI" id="CHEBI:18420"/>
        <label>1</label>
    </ligand>
</feature>
<dbReference type="PANTHER" id="PTHR16222:SF24">
    <property type="entry name" value="ADP-RIBOSYLHYDROLASE ARH3"/>
    <property type="match status" value="1"/>
</dbReference>
<dbReference type="eggNOG" id="COG1397">
    <property type="taxonomic scope" value="Bacteria"/>
</dbReference>
<dbReference type="Proteomes" id="UP000016762">
    <property type="component" value="Unassembled WGS sequence"/>
</dbReference>
<dbReference type="AlphaFoldDB" id="U2XVU2"/>
<evidence type="ECO:0000313" key="5">
    <source>
        <dbReference type="Proteomes" id="UP000016762"/>
    </source>
</evidence>